<dbReference type="InterPro" id="IPR036909">
    <property type="entry name" value="Cyt_c-like_dom_sf"/>
</dbReference>
<comment type="caution">
    <text evidence="11">The sequence shown here is derived from an EMBL/GenBank/DDBJ whole genome shotgun (WGS) entry which is preliminary data.</text>
</comment>
<dbReference type="EMBL" id="JBDIVE010000005">
    <property type="protein sequence ID" value="MEN3069066.1"/>
    <property type="molecule type" value="Genomic_DNA"/>
</dbReference>
<keyword evidence="9" id="KW-0732">Signal</keyword>
<keyword evidence="7 8" id="KW-0408">Iron</keyword>
<comment type="subcellular location">
    <subcellularLocation>
        <location evidence="1">Periplasm</location>
    </subcellularLocation>
</comment>
<feature type="signal peptide" evidence="9">
    <location>
        <begin position="1"/>
        <end position="21"/>
    </location>
</feature>
<evidence type="ECO:0000256" key="7">
    <source>
        <dbReference type="ARBA" id="ARBA00023004"/>
    </source>
</evidence>
<evidence type="ECO:0000256" key="2">
    <source>
        <dbReference type="ARBA" id="ARBA00022448"/>
    </source>
</evidence>
<evidence type="ECO:0000313" key="11">
    <source>
        <dbReference type="EMBL" id="MEN3069066.1"/>
    </source>
</evidence>
<feature type="domain" description="Cytochrome c" evidence="10">
    <location>
        <begin position="124"/>
        <end position="214"/>
    </location>
</feature>
<evidence type="ECO:0000256" key="6">
    <source>
        <dbReference type="ARBA" id="ARBA00022982"/>
    </source>
</evidence>
<evidence type="ECO:0000256" key="8">
    <source>
        <dbReference type="PROSITE-ProRule" id="PRU00433"/>
    </source>
</evidence>
<sequence>MIKRTLLLLLASPLICQLSYAESAKPAAPDLAKAKQTVETLCGACHGADGNSIIAVNPSLAGQHPEYIAKQLNNFKSQGGKPAERANPVMAGMAAPLSAEDIKGLAIYLSQQKPKPLSAKGKKESLELGQKIWRAGNAATGVAACAGCHGAAGAGLPAQYPRLAGQHPEYLEAQLRAFRDGVRANDAGSVMRTLALRMTDAEIKAVADYAAGLR</sequence>
<organism evidence="11 12">
    <name type="scientific">Uliginosibacterium sediminicola</name>
    <dbReference type="NCBI Taxonomy" id="2024550"/>
    <lineage>
        <taxon>Bacteria</taxon>
        <taxon>Pseudomonadati</taxon>
        <taxon>Pseudomonadota</taxon>
        <taxon>Betaproteobacteria</taxon>
        <taxon>Rhodocyclales</taxon>
        <taxon>Zoogloeaceae</taxon>
        <taxon>Uliginosibacterium</taxon>
    </lineage>
</organism>
<name>A0ABU9YZ45_9RHOO</name>
<keyword evidence="12" id="KW-1185">Reference proteome</keyword>
<reference evidence="11 12" key="1">
    <citation type="journal article" date="2018" name="Int. J. Syst. Evol. Microbiol.">
        <title>Uliginosibacterium sediminicola sp. nov., isolated from freshwater sediment.</title>
        <authorList>
            <person name="Hwang W.M."/>
            <person name="Kim S.M."/>
            <person name="Kang K."/>
            <person name="Ahn T.Y."/>
        </authorList>
    </citation>
    <scope>NUCLEOTIDE SEQUENCE [LARGE SCALE GENOMIC DNA]</scope>
    <source>
        <strain evidence="11 12">M1-21</strain>
    </source>
</reference>
<proteinExistence type="predicted"/>
<dbReference type="Gene3D" id="1.10.760.10">
    <property type="entry name" value="Cytochrome c-like domain"/>
    <property type="match status" value="2"/>
</dbReference>
<feature type="chain" id="PRO_5046907158" evidence="9">
    <location>
        <begin position="22"/>
        <end position="214"/>
    </location>
</feature>
<dbReference type="PROSITE" id="PS51007">
    <property type="entry name" value="CYTC"/>
    <property type="match status" value="2"/>
</dbReference>
<feature type="domain" description="Cytochrome c" evidence="10">
    <location>
        <begin position="29"/>
        <end position="113"/>
    </location>
</feature>
<evidence type="ECO:0000256" key="5">
    <source>
        <dbReference type="ARBA" id="ARBA00022764"/>
    </source>
</evidence>
<dbReference type="InterPro" id="IPR009056">
    <property type="entry name" value="Cyt_c-like_dom"/>
</dbReference>
<keyword evidence="3 8" id="KW-0349">Heme</keyword>
<keyword evidence="4 8" id="KW-0479">Metal-binding</keyword>
<gene>
    <name evidence="11" type="ORF">ABDB84_11300</name>
</gene>
<evidence type="ECO:0000259" key="10">
    <source>
        <dbReference type="PROSITE" id="PS51007"/>
    </source>
</evidence>
<accession>A0ABU9YZ45</accession>
<protein>
    <submittedName>
        <fullName evidence="11">C-type cytochrome</fullName>
    </submittedName>
</protein>
<dbReference type="Pfam" id="PF00034">
    <property type="entry name" value="Cytochrom_C"/>
    <property type="match status" value="2"/>
</dbReference>
<keyword evidence="6" id="KW-0249">Electron transport</keyword>
<dbReference type="Proteomes" id="UP001410394">
    <property type="component" value="Unassembled WGS sequence"/>
</dbReference>
<evidence type="ECO:0000256" key="1">
    <source>
        <dbReference type="ARBA" id="ARBA00004418"/>
    </source>
</evidence>
<evidence type="ECO:0000256" key="9">
    <source>
        <dbReference type="SAM" id="SignalP"/>
    </source>
</evidence>
<dbReference type="InterPro" id="IPR050597">
    <property type="entry name" value="Cytochrome_c_Oxidase_Subunit"/>
</dbReference>
<dbReference type="InterPro" id="IPR024167">
    <property type="entry name" value="Cytochrome_c4-like"/>
</dbReference>
<evidence type="ECO:0000313" key="12">
    <source>
        <dbReference type="Proteomes" id="UP001410394"/>
    </source>
</evidence>
<keyword evidence="5" id="KW-0574">Periplasm</keyword>
<evidence type="ECO:0000256" key="3">
    <source>
        <dbReference type="ARBA" id="ARBA00022617"/>
    </source>
</evidence>
<dbReference type="PANTHER" id="PTHR33751">
    <property type="entry name" value="CBB3-TYPE CYTOCHROME C OXIDASE SUBUNIT FIXP"/>
    <property type="match status" value="1"/>
</dbReference>
<dbReference type="SUPFAM" id="SSF46626">
    <property type="entry name" value="Cytochrome c"/>
    <property type="match status" value="2"/>
</dbReference>
<evidence type="ECO:0000256" key="4">
    <source>
        <dbReference type="ARBA" id="ARBA00022723"/>
    </source>
</evidence>
<dbReference type="RefSeq" id="WP_345919833.1">
    <property type="nucleotide sequence ID" value="NZ_JBDIVE010000005.1"/>
</dbReference>
<dbReference type="PIRSF" id="PIRSF000005">
    <property type="entry name" value="Cytochrome_c4"/>
    <property type="match status" value="1"/>
</dbReference>
<keyword evidence="2" id="KW-0813">Transport</keyword>
<dbReference type="PANTHER" id="PTHR33751:SF9">
    <property type="entry name" value="CYTOCHROME C4"/>
    <property type="match status" value="1"/>
</dbReference>